<gene>
    <name evidence="1" type="ORF">MA47_10805</name>
</gene>
<dbReference type="GeneID" id="300552048"/>
<name>A0A0A2DFR0_9CORY</name>
<proteinExistence type="predicted"/>
<dbReference type="EMBL" id="JRVJ01000028">
    <property type="protein sequence ID" value="KGM17988.1"/>
    <property type="molecule type" value="Genomic_DNA"/>
</dbReference>
<dbReference type="AlphaFoldDB" id="A0A0A2DFR0"/>
<evidence type="ECO:0000313" key="1">
    <source>
        <dbReference type="EMBL" id="KGM17988.1"/>
    </source>
</evidence>
<evidence type="ECO:0008006" key="3">
    <source>
        <dbReference type="Google" id="ProtNLM"/>
    </source>
</evidence>
<comment type="caution">
    <text evidence="1">The sequence shown here is derived from an EMBL/GenBank/DDBJ whole genome shotgun (WGS) entry which is preliminary data.</text>
</comment>
<dbReference type="RefSeq" id="WP_035116269.1">
    <property type="nucleotide sequence ID" value="NZ_CP047046.1"/>
</dbReference>
<accession>A0A0A2DFR0</accession>
<dbReference type="Proteomes" id="UP000030145">
    <property type="component" value="Unassembled WGS sequence"/>
</dbReference>
<evidence type="ECO:0000313" key="2">
    <source>
        <dbReference type="Proteomes" id="UP000030145"/>
    </source>
</evidence>
<reference evidence="1 2" key="1">
    <citation type="submission" date="2014-10" db="EMBL/GenBank/DDBJ databases">
        <title>Whole Genome sequence of Corynebacterium auriscanis strain CIP 106629.</title>
        <authorList>
            <person name="Hassan S.S."/>
            <person name="Jamal S.B."/>
            <person name="Tiwari S."/>
            <person name="Oliveira L.D.C."/>
            <person name="Souza F."/>
            <person name="Mariano D.C."/>
            <person name="Almeida S."/>
            <person name="Dorella F."/>
            <person name="Pereira F."/>
            <person name="Carvalho A."/>
            <person name="Leal C.A."/>
            <person name="Soares S.D.C."/>
            <person name="Figueiredo H.C."/>
            <person name="Silva A."/>
            <person name="Azevedo V.A."/>
        </authorList>
    </citation>
    <scope>NUCLEOTIDE SEQUENCE [LARGE SCALE GENOMIC DNA]</scope>
    <source>
        <strain evidence="1 2">CIP 106629</strain>
    </source>
</reference>
<organism evidence="1 2">
    <name type="scientific">Corynebacterium auriscanis</name>
    <dbReference type="NCBI Taxonomy" id="99807"/>
    <lineage>
        <taxon>Bacteria</taxon>
        <taxon>Bacillati</taxon>
        <taxon>Actinomycetota</taxon>
        <taxon>Actinomycetes</taxon>
        <taxon>Mycobacteriales</taxon>
        <taxon>Corynebacteriaceae</taxon>
        <taxon>Corynebacterium</taxon>
    </lineage>
</organism>
<sequence length="305" mass="33359">MLYLLRCGDLAQNHPDLHLPSELPAPFTGHHTQTLDMYQIPTRQQLRAFDHLPATFTTGHTPSLDDIAAQPDVAHQSAPAPDPHTTTEPVRIIVCGSDAAVAAVVTKLMRIDALWVEVAFLPLQSQGQESLIATTWGLDAHLSPAQALLWALRSPALPTCVIRDDQSVVTLGAAELRGADESTEEMIGEVVVDSDVLYHHEQGNDSPFKAGVRMVATADAPGIAAVQRPAARGVDKEKTGKLRRWREKWRASRAPQAQPTVLTGRAMQAGGVDFQLVRDGVVHPRPVSRVTFYRHLRDGQFVRRA</sequence>
<keyword evidence="2" id="KW-1185">Reference proteome</keyword>
<protein>
    <recommendedName>
        <fullName evidence="3">DAGKc domain-containing protein</fullName>
    </recommendedName>
</protein>